<accession>A0A8I3A6P3</accession>
<evidence type="ECO:0000313" key="2">
    <source>
        <dbReference type="Proteomes" id="UP000683000"/>
    </source>
</evidence>
<comment type="caution">
    <text evidence="1">The sequence shown here is derived from an EMBL/GenBank/DDBJ whole genome shotgun (WGS) entry which is preliminary data.</text>
</comment>
<gene>
    <name evidence="1" type="ORF">JVT61DRAFT_6609</name>
</gene>
<proteinExistence type="predicted"/>
<reference evidence="1" key="1">
    <citation type="submission" date="2021-03" db="EMBL/GenBank/DDBJ databases">
        <title>Evolutionary innovations through gain and loss of genes in the ectomycorrhizal Boletales.</title>
        <authorList>
            <person name="Wu G."/>
            <person name="Miyauchi S."/>
            <person name="Morin E."/>
            <person name="Yang Z.-L."/>
            <person name="Xu J."/>
            <person name="Martin F.M."/>
        </authorList>
    </citation>
    <scope>NUCLEOTIDE SEQUENCE</scope>
    <source>
        <strain evidence="1">BR01</strain>
    </source>
</reference>
<evidence type="ECO:0000313" key="1">
    <source>
        <dbReference type="EMBL" id="KAG6373456.1"/>
    </source>
</evidence>
<dbReference type="EMBL" id="JAGFBS010000022">
    <property type="protein sequence ID" value="KAG6373456.1"/>
    <property type="molecule type" value="Genomic_DNA"/>
</dbReference>
<organism evidence="1 2">
    <name type="scientific">Boletus reticuloceps</name>
    <dbReference type="NCBI Taxonomy" id="495285"/>
    <lineage>
        <taxon>Eukaryota</taxon>
        <taxon>Fungi</taxon>
        <taxon>Dikarya</taxon>
        <taxon>Basidiomycota</taxon>
        <taxon>Agaricomycotina</taxon>
        <taxon>Agaricomycetes</taxon>
        <taxon>Agaricomycetidae</taxon>
        <taxon>Boletales</taxon>
        <taxon>Boletineae</taxon>
        <taxon>Boletaceae</taxon>
        <taxon>Boletoideae</taxon>
        <taxon>Boletus</taxon>
    </lineage>
</organism>
<keyword evidence="2" id="KW-1185">Reference proteome</keyword>
<dbReference type="AlphaFoldDB" id="A0A8I3A6P3"/>
<protein>
    <submittedName>
        <fullName evidence="1">Uncharacterized protein</fullName>
    </submittedName>
</protein>
<name>A0A8I3A6P3_9AGAM</name>
<dbReference type="Proteomes" id="UP000683000">
    <property type="component" value="Unassembled WGS sequence"/>
</dbReference>
<dbReference type="OrthoDB" id="2349883at2759"/>
<sequence length="405" mass="45714">MTLTVIFSAIPFAFSPEDAISHIGVSASMAGYVGRSTMGHPNVPFTAAIASILAKYFPMSGFKPLQPTRLQPLYFPTWFVHAELKATAWLSSEAGAEEPQSRTVTVQFEDLYLPGINLDFGRILVRDPPQYIELAKPFSPNLAHQWGHDVMCLPYNILPFDILDRTHTLSYTDAVINENMRFNPQSVKMNLAACYPVLLPVYLAQYVSREPWPPVTIILAAHSDPGVHYIHIPHPDAEDNVRLPFEELVAGQDDYIEIGSTPEDAQARAIVVNPTGENISDGLSSWLNDKLQQRNAPVSLAAGHPINLEDPRVREWTQEEVDPVYNWLRKDRARTFVRKEILKNTNLDESEITTVAKVQGERGFAVDLLKAFLKGDAEWQETRAASVPEWWKKWEESQKPRRSTR</sequence>